<proteinExistence type="predicted"/>
<dbReference type="SUPFAM" id="SSF54523">
    <property type="entry name" value="Pili subunits"/>
    <property type="match status" value="1"/>
</dbReference>
<dbReference type="NCBIfam" id="TIGR02532">
    <property type="entry name" value="IV_pilin_GFxxxE"/>
    <property type="match status" value="1"/>
</dbReference>
<dbReference type="InterPro" id="IPR031982">
    <property type="entry name" value="PilE-like"/>
</dbReference>
<dbReference type="InterPro" id="IPR012902">
    <property type="entry name" value="N_methyl_site"/>
</dbReference>
<evidence type="ECO:0000313" key="3">
    <source>
        <dbReference type="Proteomes" id="UP001549184"/>
    </source>
</evidence>
<dbReference type="Gene3D" id="3.30.700.10">
    <property type="entry name" value="Glycoprotein, Type 4 Pilin"/>
    <property type="match status" value="1"/>
</dbReference>
<accession>A0ABV2K427</accession>
<evidence type="ECO:0000256" key="1">
    <source>
        <dbReference type="SAM" id="Phobius"/>
    </source>
</evidence>
<dbReference type="Pfam" id="PF07963">
    <property type="entry name" value="N_methyl"/>
    <property type="match status" value="1"/>
</dbReference>
<keyword evidence="1" id="KW-0472">Membrane</keyword>
<protein>
    <submittedName>
        <fullName evidence="2">Type IV pilus assembly protein PilE</fullName>
    </submittedName>
</protein>
<organism evidence="2 3">
    <name type="scientific">Dyella japonica</name>
    <dbReference type="NCBI Taxonomy" id="231455"/>
    <lineage>
        <taxon>Bacteria</taxon>
        <taxon>Pseudomonadati</taxon>
        <taxon>Pseudomonadota</taxon>
        <taxon>Gammaproteobacteria</taxon>
        <taxon>Lysobacterales</taxon>
        <taxon>Rhodanobacteraceae</taxon>
        <taxon>Dyella</taxon>
    </lineage>
</organism>
<evidence type="ECO:0000313" key="2">
    <source>
        <dbReference type="EMBL" id="MET3654813.1"/>
    </source>
</evidence>
<dbReference type="RefSeq" id="WP_354016141.1">
    <property type="nucleotide sequence ID" value="NZ_JBEPMU010000010.1"/>
</dbReference>
<dbReference type="Pfam" id="PF16732">
    <property type="entry name" value="ComP_DUS"/>
    <property type="match status" value="1"/>
</dbReference>
<keyword evidence="3" id="KW-1185">Reference proteome</keyword>
<dbReference type="Proteomes" id="UP001549184">
    <property type="component" value="Unassembled WGS sequence"/>
</dbReference>
<keyword evidence="1" id="KW-0812">Transmembrane</keyword>
<dbReference type="InterPro" id="IPR045584">
    <property type="entry name" value="Pilin-like"/>
</dbReference>
<gene>
    <name evidence="2" type="ORF">ABIC75_004561</name>
</gene>
<name>A0ABV2K427_9GAMM</name>
<dbReference type="EMBL" id="JBEPMU010000010">
    <property type="protein sequence ID" value="MET3654813.1"/>
    <property type="molecule type" value="Genomic_DNA"/>
</dbReference>
<reference evidence="2 3" key="1">
    <citation type="submission" date="2024-06" db="EMBL/GenBank/DDBJ databases">
        <title>Sorghum-associated microbial communities from plants grown in Nebraska, USA.</title>
        <authorList>
            <person name="Schachtman D."/>
        </authorList>
    </citation>
    <scope>NUCLEOTIDE SEQUENCE [LARGE SCALE GENOMIC DNA]</scope>
    <source>
        <strain evidence="2 3">1073</strain>
    </source>
</reference>
<comment type="caution">
    <text evidence="2">The sequence shown here is derived from an EMBL/GenBank/DDBJ whole genome shotgun (WGS) entry which is preliminary data.</text>
</comment>
<feature type="transmembrane region" description="Helical" evidence="1">
    <location>
        <begin position="12"/>
        <end position="34"/>
    </location>
</feature>
<sequence>MPMNSTPKTAAGFSLIELMITIAILAILCTWAMSSYTRYIQRSRRTDATAALSMTQGILERCYAQTFDYSQVTATGNGCGTLSMSDNLSPNKYYNVAITFSGTPGTPQHDYTLTATYAPNSPQANDTQCAEFIVSSATHQAFDEDGTDQTANCWSQ</sequence>
<keyword evidence="1" id="KW-1133">Transmembrane helix</keyword>